<dbReference type="EMBL" id="JAJEPX010000023">
    <property type="protein sequence ID" value="MCC2177142.1"/>
    <property type="molecule type" value="Genomic_DNA"/>
</dbReference>
<dbReference type="RefSeq" id="WP_110436542.1">
    <property type="nucleotide sequence ID" value="NZ_DBEZDI010000156.1"/>
</dbReference>
<evidence type="ECO:0000313" key="3">
    <source>
        <dbReference type="Proteomes" id="UP001298753"/>
    </source>
</evidence>
<dbReference type="Proteomes" id="UP001298753">
    <property type="component" value="Unassembled WGS sequence"/>
</dbReference>
<keyword evidence="3" id="KW-1185">Reference proteome</keyword>
<organism evidence="2 3">
    <name type="scientific">Agathobaculum butyriciproducens</name>
    <dbReference type="NCBI Taxonomy" id="1628085"/>
    <lineage>
        <taxon>Bacteria</taxon>
        <taxon>Bacillati</taxon>
        <taxon>Bacillota</taxon>
        <taxon>Clostridia</taxon>
        <taxon>Eubacteriales</taxon>
        <taxon>Butyricicoccaceae</taxon>
        <taxon>Agathobaculum</taxon>
    </lineage>
</organism>
<name>A0AAW4W083_9FIRM</name>
<proteinExistence type="predicted"/>
<dbReference type="AlphaFoldDB" id="A0AAW4W083"/>
<evidence type="ECO:0000256" key="1">
    <source>
        <dbReference type="SAM" id="MobiDB-lite"/>
    </source>
</evidence>
<evidence type="ECO:0000313" key="2">
    <source>
        <dbReference type="EMBL" id="MCC2177142.1"/>
    </source>
</evidence>
<feature type="region of interest" description="Disordered" evidence="1">
    <location>
        <begin position="30"/>
        <end position="54"/>
    </location>
</feature>
<gene>
    <name evidence="2" type="ORF">LKD22_08385</name>
</gene>
<accession>A0AAW4W083</accession>
<sequence>MSENHENRYQLRAAAKAFEWLRRSKPAVAAREQEKMSEGISLPPNERDCGTACSMQGTDRETLNEWCKEHET</sequence>
<dbReference type="GeneID" id="98659810"/>
<comment type="caution">
    <text evidence="2">The sequence shown here is derived from an EMBL/GenBank/DDBJ whole genome shotgun (WGS) entry which is preliminary data.</text>
</comment>
<protein>
    <submittedName>
        <fullName evidence="2">Uncharacterized protein</fullName>
    </submittedName>
</protein>
<reference evidence="2 3" key="1">
    <citation type="submission" date="2021-10" db="EMBL/GenBank/DDBJ databases">
        <title>Anaerobic single-cell dispensing facilitates the cultivation of human gut bacteria.</title>
        <authorList>
            <person name="Afrizal A."/>
        </authorList>
    </citation>
    <scope>NUCLEOTIDE SEQUENCE [LARGE SCALE GENOMIC DNA]</scope>
    <source>
        <strain evidence="2 3">CLA-AA-H270</strain>
    </source>
</reference>